<sequence>MFSINIFIFSFLFIYVNGAGEFCILQTPESICFSGQEQLDLSSVKNVLSSSCGFTVPEGPRWSGMVVKDPFNFAEGVVVVAVSGVASLDSVQGRTYPLNTDESLESTWHAISSRMADRFPTADNLTLNYVNLNDPSKAVEVYGTLSQRDSPSVEYLKLSSPEDKAFIDQINTLDAITSKIADKGVNVDGLPDIHWFTVPGLHSLVDMYGITSKQVLEAKRLISSSVLLLSEVFTTAYDDKVIFTVLSSDAVHTRRYRRQAEVFTTESEATKSSTSDAPFVSTAYQPPSTSATTQGPSPTPDADDDFPVMFNIFLWTTVAFILVLLACSVGIAQMDPGRDSIIYRMTSNRMKKDQ</sequence>
<name>A0A9P0HBM7_NEZVI</name>
<dbReference type="GO" id="GO:0098588">
    <property type="term" value="C:bounding membrane of organelle"/>
    <property type="evidence" value="ECO:0007669"/>
    <property type="project" value="UniProtKB-ARBA"/>
</dbReference>
<dbReference type="InterPro" id="IPR012493">
    <property type="entry name" value="Renin_rcpt"/>
</dbReference>
<evidence type="ECO:0000256" key="2">
    <source>
        <dbReference type="ARBA" id="ARBA00004251"/>
    </source>
</evidence>
<dbReference type="GO" id="GO:0038023">
    <property type="term" value="F:signaling receptor activity"/>
    <property type="evidence" value="ECO:0007669"/>
    <property type="project" value="InterPro"/>
</dbReference>
<accession>A0A9P0HBM7</accession>
<dbReference type="GO" id="GO:0005789">
    <property type="term" value="C:endoplasmic reticulum membrane"/>
    <property type="evidence" value="ECO:0007669"/>
    <property type="project" value="UniProtKB-SubCell"/>
</dbReference>
<proteinExistence type="predicted"/>
<feature type="region of interest" description="Disordered" evidence="12">
    <location>
        <begin position="264"/>
        <end position="301"/>
    </location>
</feature>
<keyword evidence="10 13" id="KW-0472">Membrane</keyword>
<evidence type="ECO:0000256" key="11">
    <source>
        <dbReference type="ARBA" id="ARBA00023170"/>
    </source>
</evidence>
<dbReference type="OrthoDB" id="7866065at2759"/>
<keyword evidence="18" id="KW-1185">Reference proteome</keyword>
<keyword evidence="5" id="KW-0165">Cleavage on pair of basic residues</keyword>
<evidence type="ECO:0000256" key="5">
    <source>
        <dbReference type="ARBA" id="ARBA00022685"/>
    </source>
</evidence>
<evidence type="ECO:0000256" key="6">
    <source>
        <dbReference type="ARBA" id="ARBA00022692"/>
    </source>
</evidence>
<organism evidence="17 18">
    <name type="scientific">Nezara viridula</name>
    <name type="common">Southern green stink bug</name>
    <name type="synonym">Cimex viridulus</name>
    <dbReference type="NCBI Taxonomy" id="85310"/>
    <lineage>
        <taxon>Eukaryota</taxon>
        <taxon>Metazoa</taxon>
        <taxon>Ecdysozoa</taxon>
        <taxon>Arthropoda</taxon>
        <taxon>Hexapoda</taxon>
        <taxon>Insecta</taxon>
        <taxon>Pterygota</taxon>
        <taxon>Neoptera</taxon>
        <taxon>Paraneoptera</taxon>
        <taxon>Hemiptera</taxon>
        <taxon>Heteroptera</taxon>
        <taxon>Panheteroptera</taxon>
        <taxon>Pentatomomorpha</taxon>
        <taxon>Pentatomoidea</taxon>
        <taxon>Pentatomidae</taxon>
        <taxon>Pentatominae</taxon>
        <taxon>Nezara</taxon>
    </lineage>
</organism>
<evidence type="ECO:0000256" key="8">
    <source>
        <dbReference type="ARBA" id="ARBA00022824"/>
    </source>
</evidence>
<dbReference type="InterPro" id="IPR056780">
    <property type="entry name" value="Renin_r_C"/>
</dbReference>
<evidence type="ECO:0008006" key="19">
    <source>
        <dbReference type="Google" id="ProtNLM"/>
    </source>
</evidence>
<evidence type="ECO:0000256" key="12">
    <source>
        <dbReference type="SAM" id="MobiDB-lite"/>
    </source>
</evidence>
<evidence type="ECO:0000259" key="16">
    <source>
        <dbReference type="Pfam" id="PF25294"/>
    </source>
</evidence>
<keyword evidence="9 13" id="KW-1133">Transmembrane helix</keyword>
<evidence type="ECO:0000256" key="3">
    <source>
        <dbReference type="ARBA" id="ARBA00004373"/>
    </source>
</evidence>
<keyword evidence="8" id="KW-0256">Endoplasmic reticulum</keyword>
<dbReference type="PANTHER" id="PTHR13351:SF1">
    <property type="entry name" value="RENIN RECEPTOR"/>
    <property type="match status" value="1"/>
</dbReference>
<dbReference type="Proteomes" id="UP001152798">
    <property type="component" value="Chromosome 4"/>
</dbReference>
<keyword evidence="6 13" id="KW-0812">Transmembrane</keyword>
<evidence type="ECO:0000256" key="1">
    <source>
        <dbReference type="ARBA" id="ARBA00004115"/>
    </source>
</evidence>
<feature type="domain" description="Renin receptor N-terminal" evidence="16">
    <location>
        <begin position="19"/>
        <end position="249"/>
    </location>
</feature>
<feature type="signal peptide" evidence="14">
    <location>
        <begin position="1"/>
        <end position="18"/>
    </location>
</feature>
<evidence type="ECO:0000259" key="15">
    <source>
        <dbReference type="Pfam" id="PF07850"/>
    </source>
</evidence>
<feature type="transmembrane region" description="Helical" evidence="13">
    <location>
        <begin position="312"/>
        <end position="332"/>
    </location>
</feature>
<evidence type="ECO:0000256" key="13">
    <source>
        <dbReference type="SAM" id="Phobius"/>
    </source>
</evidence>
<dbReference type="AlphaFoldDB" id="A0A9P0HBM7"/>
<feature type="chain" id="PRO_5040313984" description="Renin receptor" evidence="14">
    <location>
        <begin position="19"/>
        <end position="354"/>
    </location>
</feature>
<dbReference type="Pfam" id="PF25294">
    <property type="entry name" value="RENR_N"/>
    <property type="match status" value="1"/>
</dbReference>
<keyword evidence="11" id="KW-0675">Receptor</keyword>
<keyword evidence="4" id="KW-1003">Cell membrane</keyword>
<dbReference type="GO" id="GO:0009897">
    <property type="term" value="C:external side of plasma membrane"/>
    <property type="evidence" value="ECO:0007669"/>
    <property type="project" value="TreeGrafter"/>
</dbReference>
<evidence type="ECO:0000313" key="18">
    <source>
        <dbReference type="Proteomes" id="UP001152798"/>
    </source>
</evidence>
<evidence type="ECO:0000256" key="4">
    <source>
        <dbReference type="ARBA" id="ARBA00022475"/>
    </source>
</evidence>
<comment type="subcellular location">
    <subcellularLocation>
        <location evidence="2">Cell membrane</location>
        <topology evidence="2">Single-pass type I membrane protein</topology>
    </subcellularLocation>
    <subcellularLocation>
        <location evidence="1">Endoplasmic reticulum membrane</location>
        <topology evidence="1">Single-pass type I membrane protein</topology>
    </subcellularLocation>
    <subcellularLocation>
        <location evidence="3">Vesicle</location>
    </subcellularLocation>
</comment>
<feature type="domain" description="Renin receptor-like C-terminal transmembrane spanning segment" evidence="15">
    <location>
        <begin position="299"/>
        <end position="353"/>
    </location>
</feature>
<dbReference type="Pfam" id="PF07850">
    <property type="entry name" value="Renin_r"/>
    <property type="match status" value="1"/>
</dbReference>
<evidence type="ECO:0000256" key="14">
    <source>
        <dbReference type="SAM" id="SignalP"/>
    </source>
</evidence>
<evidence type="ECO:0000256" key="9">
    <source>
        <dbReference type="ARBA" id="ARBA00022989"/>
    </source>
</evidence>
<dbReference type="EMBL" id="OV725080">
    <property type="protein sequence ID" value="CAH1398962.1"/>
    <property type="molecule type" value="Genomic_DNA"/>
</dbReference>
<dbReference type="GO" id="GO:0031982">
    <property type="term" value="C:vesicle"/>
    <property type="evidence" value="ECO:0007669"/>
    <property type="project" value="UniProtKB-SubCell"/>
</dbReference>
<feature type="compositionally biased region" description="Low complexity" evidence="12">
    <location>
        <begin position="264"/>
        <end position="275"/>
    </location>
</feature>
<dbReference type="PANTHER" id="PTHR13351">
    <property type="entry name" value="RENIN RECEPTOR"/>
    <property type="match status" value="1"/>
</dbReference>
<protein>
    <recommendedName>
        <fullName evidence="19">Renin receptor</fullName>
    </recommendedName>
</protein>
<evidence type="ECO:0000313" key="17">
    <source>
        <dbReference type="EMBL" id="CAH1398962.1"/>
    </source>
</evidence>
<dbReference type="GO" id="GO:0030177">
    <property type="term" value="P:positive regulation of Wnt signaling pathway"/>
    <property type="evidence" value="ECO:0007669"/>
    <property type="project" value="TreeGrafter"/>
</dbReference>
<dbReference type="InterPro" id="IPR057318">
    <property type="entry name" value="RENR_N"/>
</dbReference>
<reference evidence="17" key="1">
    <citation type="submission" date="2022-01" db="EMBL/GenBank/DDBJ databases">
        <authorList>
            <person name="King R."/>
        </authorList>
    </citation>
    <scope>NUCLEOTIDE SEQUENCE</scope>
</reference>
<feature type="compositionally biased region" description="Polar residues" evidence="12">
    <location>
        <begin position="282"/>
        <end position="296"/>
    </location>
</feature>
<gene>
    <name evidence="17" type="ORF">NEZAVI_LOCUS8513</name>
</gene>
<evidence type="ECO:0000256" key="7">
    <source>
        <dbReference type="ARBA" id="ARBA00022729"/>
    </source>
</evidence>
<evidence type="ECO:0000256" key="10">
    <source>
        <dbReference type="ARBA" id="ARBA00023136"/>
    </source>
</evidence>
<keyword evidence="7 14" id="KW-0732">Signal</keyword>